<protein>
    <submittedName>
        <fullName evidence="4">Insulinase family protein</fullName>
    </submittedName>
</protein>
<dbReference type="RefSeq" id="WP_252621975.1">
    <property type="nucleotide sequence ID" value="NZ_CP099490.1"/>
</dbReference>
<evidence type="ECO:0000313" key="5">
    <source>
        <dbReference type="Proteomes" id="UP001056535"/>
    </source>
</evidence>
<feature type="domain" description="Peptidase M16 N-terminal" evidence="2">
    <location>
        <begin position="42"/>
        <end position="148"/>
    </location>
</feature>
<feature type="region of interest" description="Disordered" evidence="1">
    <location>
        <begin position="450"/>
        <end position="470"/>
    </location>
</feature>
<name>A0ABY4YKL1_9MICO</name>
<sequence>MRQVAAGPRPEVAEPAPWSFPEPSRATLPNGLRVRAFDMPGQHVLSIQLGIPAPLAGEPRDLEGVALIMVRCLDLGTQRHTADEMAELLARKGIALHSAIGERGVVVQVDTISRNLPAALDLLVECLTEATFPDAEVRREVRHRLADIGQDRADPGSLASLHFIETYFDQGDRASRPAGGSRETVSRISAQDVRDYHARVMHPDGATLAVAGDLTGIPWEELLERAFRSWPSNPDHRPAPAPRGLRAAHAGRIVLVDRPGAVQTELQVGGPGPGRSDELGWGPYQVLSFAVGGAPQARIDRVLREERGYTYGIRAGFRPRSHGGLFTALGSVRGEVTVEAVEALLQILDLQGEDLTDAELNHAAGYQARTAPGRFATCEAVAGEAVSLALDELDVDFVTRTVNQVRTLQPQVAREAWDRHRGAPWTVVLVGDAQHADGIRALGRGQVDVVAQPREPSASPSRTDDAGTLA</sequence>
<evidence type="ECO:0000259" key="3">
    <source>
        <dbReference type="Pfam" id="PF05193"/>
    </source>
</evidence>
<organism evidence="4 5">
    <name type="scientific">Ornithinimicrobium cryptoxanthini</name>
    <dbReference type="NCBI Taxonomy" id="2934161"/>
    <lineage>
        <taxon>Bacteria</taxon>
        <taxon>Bacillati</taxon>
        <taxon>Actinomycetota</taxon>
        <taxon>Actinomycetes</taxon>
        <taxon>Micrococcales</taxon>
        <taxon>Ornithinimicrobiaceae</taxon>
        <taxon>Ornithinimicrobium</taxon>
    </lineage>
</organism>
<keyword evidence="5" id="KW-1185">Reference proteome</keyword>
<evidence type="ECO:0000256" key="1">
    <source>
        <dbReference type="SAM" id="MobiDB-lite"/>
    </source>
</evidence>
<dbReference type="InterPro" id="IPR011765">
    <property type="entry name" value="Pept_M16_N"/>
</dbReference>
<dbReference type="EMBL" id="CP099490">
    <property type="protein sequence ID" value="USQ77149.1"/>
    <property type="molecule type" value="Genomic_DNA"/>
</dbReference>
<accession>A0ABY4YKL1</accession>
<dbReference type="InterPro" id="IPR050361">
    <property type="entry name" value="MPP/UQCRC_Complex"/>
</dbReference>
<dbReference type="Proteomes" id="UP001056535">
    <property type="component" value="Chromosome"/>
</dbReference>
<reference evidence="4" key="1">
    <citation type="submission" date="2022-06" db="EMBL/GenBank/DDBJ databases">
        <title>Ornithinimicrobium JY.X270.</title>
        <authorList>
            <person name="Huang Y."/>
        </authorList>
    </citation>
    <scope>NUCLEOTIDE SEQUENCE</scope>
    <source>
        <strain evidence="4">JY.X270</strain>
    </source>
</reference>
<dbReference type="Pfam" id="PF05193">
    <property type="entry name" value="Peptidase_M16_C"/>
    <property type="match status" value="1"/>
</dbReference>
<feature type="region of interest" description="Disordered" evidence="1">
    <location>
        <begin position="1"/>
        <end position="24"/>
    </location>
</feature>
<gene>
    <name evidence="4" type="ORF">NF557_04325</name>
</gene>
<dbReference type="PANTHER" id="PTHR11851">
    <property type="entry name" value="METALLOPROTEASE"/>
    <property type="match status" value="1"/>
</dbReference>
<evidence type="ECO:0000259" key="2">
    <source>
        <dbReference type="Pfam" id="PF00675"/>
    </source>
</evidence>
<feature type="domain" description="Peptidase M16 C-terminal" evidence="3">
    <location>
        <begin position="188"/>
        <end position="363"/>
    </location>
</feature>
<dbReference type="SUPFAM" id="SSF63411">
    <property type="entry name" value="LuxS/MPP-like metallohydrolase"/>
    <property type="match status" value="2"/>
</dbReference>
<dbReference type="PANTHER" id="PTHR11851:SF224">
    <property type="entry name" value="PROCESSING PROTEASE"/>
    <property type="match status" value="1"/>
</dbReference>
<dbReference type="InterPro" id="IPR011249">
    <property type="entry name" value="Metalloenz_LuxS/M16"/>
</dbReference>
<dbReference type="InterPro" id="IPR007863">
    <property type="entry name" value="Peptidase_M16_C"/>
</dbReference>
<proteinExistence type="predicted"/>
<evidence type="ECO:0000313" key="4">
    <source>
        <dbReference type="EMBL" id="USQ77149.1"/>
    </source>
</evidence>
<dbReference type="Pfam" id="PF00675">
    <property type="entry name" value="Peptidase_M16"/>
    <property type="match status" value="1"/>
</dbReference>
<dbReference type="Gene3D" id="3.30.830.10">
    <property type="entry name" value="Metalloenzyme, LuxS/M16 peptidase-like"/>
    <property type="match status" value="2"/>
</dbReference>